<reference evidence="6 7" key="1">
    <citation type="submission" date="2016-11" db="EMBL/GenBank/DDBJ databases">
        <authorList>
            <person name="Jaros S."/>
            <person name="Januszkiewicz K."/>
            <person name="Wedrychowicz H."/>
        </authorList>
    </citation>
    <scope>NUCLEOTIDE SEQUENCE [LARGE SCALE GENOMIC DNA]</scope>
    <source>
        <strain evidence="6 7">DSM 17477</strain>
    </source>
</reference>
<dbReference type="SUPFAM" id="SSF51419">
    <property type="entry name" value="PLP-binding barrel"/>
    <property type="match status" value="1"/>
</dbReference>
<dbReference type="GO" id="GO:0006522">
    <property type="term" value="P:alanine metabolic process"/>
    <property type="evidence" value="ECO:0007669"/>
    <property type="project" value="InterPro"/>
</dbReference>
<dbReference type="GO" id="GO:0008784">
    <property type="term" value="F:alanine racemase activity"/>
    <property type="evidence" value="ECO:0007669"/>
    <property type="project" value="InterPro"/>
</dbReference>
<dbReference type="InterPro" id="IPR000821">
    <property type="entry name" value="Ala_racemase"/>
</dbReference>
<organism evidence="6 7">
    <name type="scientific">Dethiosulfatibacter aminovorans DSM 17477</name>
    <dbReference type="NCBI Taxonomy" id="1121476"/>
    <lineage>
        <taxon>Bacteria</taxon>
        <taxon>Bacillati</taxon>
        <taxon>Bacillota</taxon>
        <taxon>Tissierellia</taxon>
        <taxon>Dethiosulfatibacter</taxon>
    </lineage>
</organism>
<dbReference type="OrthoDB" id="9813814at2"/>
<dbReference type="AlphaFoldDB" id="A0A1M6M0E7"/>
<sequence>MNLQQDRTWMEVNLDILRENYDTIRNGIKKNSDIMVMLKANAYGLGAIPIARELESIGCQRFGVACFEEAMELRDAGIQTPILIVGMLQQQQVPVAIKQNFSVTVSDLAAAEKYSRLAEAAGGKLHTYIKVDVGMSRFGIVLDEHMEEAVGEVIEMYRLQILFGMVL</sequence>
<comment type="cofactor">
    <cofactor evidence="1 4">
        <name>pyridoxal 5'-phosphate</name>
        <dbReference type="ChEBI" id="CHEBI:597326"/>
    </cofactor>
</comment>
<dbReference type="PANTHER" id="PTHR30511">
    <property type="entry name" value="ALANINE RACEMASE"/>
    <property type="match status" value="1"/>
</dbReference>
<feature type="domain" description="Alanine racemase N-terminal" evidence="5">
    <location>
        <begin position="12"/>
        <end position="159"/>
    </location>
</feature>
<keyword evidence="2 4" id="KW-0663">Pyridoxal phosphate</keyword>
<name>A0A1M6M0E7_9FIRM</name>
<evidence type="ECO:0000313" key="7">
    <source>
        <dbReference type="Proteomes" id="UP000184052"/>
    </source>
</evidence>
<dbReference type="InterPro" id="IPR029066">
    <property type="entry name" value="PLP-binding_barrel"/>
</dbReference>
<dbReference type="GO" id="GO:0005829">
    <property type="term" value="C:cytosol"/>
    <property type="evidence" value="ECO:0007669"/>
    <property type="project" value="TreeGrafter"/>
</dbReference>
<gene>
    <name evidence="6" type="ORF">SAMN02745751_03319</name>
</gene>
<protein>
    <submittedName>
        <fullName evidence="6">Alanine racemase, N-terminal domain</fullName>
    </submittedName>
</protein>
<dbReference type="RefSeq" id="WP_073050678.1">
    <property type="nucleotide sequence ID" value="NZ_FQZL01000036.1"/>
</dbReference>
<dbReference type="PANTHER" id="PTHR30511:SF0">
    <property type="entry name" value="ALANINE RACEMASE, CATABOLIC-RELATED"/>
    <property type="match status" value="1"/>
</dbReference>
<dbReference type="InterPro" id="IPR001608">
    <property type="entry name" value="Ala_racemase_N"/>
</dbReference>
<dbReference type="Gene3D" id="3.20.20.10">
    <property type="entry name" value="Alanine racemase"/>
    <property type="match status" value="1"/>
</dbReference>
<accession>A0A1M6M0E7</accession>
<evidence type="ECO:0000256" key="4">
    <source>
        <dbReference type="PIRSR" id="PIRSR600821-50"/>
    </source>
</evidence>
<keyword evidence="3" id="KW-0413">Isomerase</keyword>
<evidence type="ECO:0000256" key="2">
    <source>
        <dbReference type="ARBA" id="ARBA00022898"/>
    </source>
</evidence>
<dbReference type="PRINTS" id="PR00992">
    <property type="entry name" value="ALARACEMASE"/>
</dbReference>
<evidence type="ECO:0000259" key="5">
    <source>
        <dbReference type="Pfam" id="PF01168"/>
    </source>
</evidence>
<evidence type="ECO:0000256" key="3">
    <source>
        <dbReference type="ARBA" id="ARBA00023235"/>
    </source>
</evidence>
<dbReference type="STRING" id="1121476.SAMN02745751_03319"/>
<proteinExistence type="predicted"/>
<dbReference type="Proteomes" id="UP000184052">
    <property type="component" value="Unassembled WGS sequence"/>
</dbReference>
<feature type="modified residue" description="N6-(pyridoxal phosphate)lysine" evidence="4">
    <location>
        <position position="39"/>
    </location>
</feature>
<evidence type="ECO:0000256" key="1">
    <source>
        <dbReference type="ARBA" id="ARBA00001933"/>
    </source>
</evidence>
<keyword evidence="7" id="KW-1185">Reference proteome</keyword>
<evidence type="ECO:0000313" key="6">
    <source>
        <dbReference type="EMBL" id="SHJ76925.1"/>
    </source>
</evidence>
<dbReference type="Pfam" id="PF01168">
    <property type="entry name" value="Ala_racemase_N"/>
    <property type="match status" value="1"/>
</dbReference>
<dbReference type="EMBL" id="FQZL01000036">
    <property type="protein sequence ID" value="SHJ76925.1"/>
    <property type="molecule type" value="Genomic_DNA"/>
</dbReference>
<dbReference type="GO" id="GO:0030170">
    <property type="term" value="F:pyridoxal phosphate binding"/>
    <property type="evidence" value="ECO:0007669"/>
    <property type="project" value="TreeGrafter"/>
</dbReference>